<evidence type="ECO:0000313" key="3">
    <source>
        <dbReference type="EMBL" id="SBT04891.1"/>
    </source>
</evidence>
<accession>A0A1A8XJM7</accession>
<keyword evidence="4" id="KW-1185">Reference proteome</keyword>
<dbReference type="InterPro" id="IPR035897">
    <property type="entry name" value="Toll_tir_struct_dom_sf"/>
</dbReference>
<proteinExistence type="predicted"/>
<organism evidence="3 4">
    <name type="scientific">Candidatus Accumulibacter aalborgensis</name>
    <dbReference type="NCBI Taxonomy" id="1860102"/>
    <lineage>
        <taxon>Bacteria</taxon>
        <taxon>Pseudomonadati</taxon>
        <taxon>Pseudomonadota</taxon>
        <taxon>Betaproteobacteria</taxon>
        <taxon>Candidatus Accumulibacter</taxon>
    </lineage>
</organism>
<dbReference type="InterPro" id="IPR013568">
    <property type="entry name" value="SEFIR_dom"/>
</dbReference>
<dbReference type="RefSeq" id="WP_186406229.1">
    <property type="nucleotide sequence ID" value="NZ_FLQX01000094.1"/>
</dbReference>
<dbReference type="STRING" id="1860102.ACCAA_20020"/>
<protein>
    <recommendedName>
        <fullName evidence="2">SEFIR domain-containing protein</fullName>
    </recommendedName>
</protein>
<evidence type="ECO:0000313" key="4">
    <source>
        <dbReference type="Proteomes" id="UP000199169"/>
    </source>
</evidence>
<evidence type="ECO:0000256" key="1">
    <source>
        <dbReference type="SAM" id="MobiDB-lite"/>
    </source>
</evidence>
<dbReference type="Pfam" id="PF08357">
    <property type="entry name" value="SEFIR"/>
    <property type="match status" value="1"/>
</dbReference>
<name>A0A1A8XJM7_9PROT</name>
<dbReference type="Gene3D" id="3.40.50.10140">
    <property type="entry name" value="Toll/interleukin-1 receptor homology (TIR) domain"/>
    <property type="match status" value="1"/>
</dbReference>
<dbReference type="EMBL" id="FLQX01000094">
    <property type="protein sequence ID" value="SBT04891.1"/>
    <property type="molecule type" value="Genomic_DNA"/>
</dbReference>
<feature type="domain" description="SEFIR" evidence="2">
    <location>
        <begin position="5"/>
        <end position="125"/>
    </location>
</feature>
<dbReference type="AlphaFoldDB" id="A0A1A8XJM7"/>
<dbReference type="Proteomes" id="UP000199169">
    <property type="component" value="Unassembled WGS sequence"/>
</dbReference>
<sequence length="125" mass="14365">MIDHPPRVFISYAQESGSHSAWVLALAHRLRQDGVDAVIDRYFPWVEKGWRPWMTAQIEQSDWVLVVCTQEYRQRFDGNAPAGSGRGVRWESQHITQALYDDKFSNKQSSPCGRRPATNASSRCR</sequence>
<gene>
    <name evidence="3" type="ORF">ACCAA_20020</name>
</gene>
<evidence type="ECO:0000259" key="2">
    <source>
        <dbReference type="PROSITE" id="PS51534"/>
    </source>
</evidence>
<feature type="region of interest" description="Disordered" evidence="1">
    <location>
        <begin position="104"/>
        <end position="125"/>
    </location>
</feature>
<dbReference type="SUPFAM" id="SSF52200">
    <property type="entry name" value="Toll/Interleukin receptor TIR domain"/>
    <property type="match status" value="1"/>
</dbReference>
<reference evidence="3 4" key="1">
    <citation type="submission" date="2016-06" db="EMBL/GenBank/DDBJ databases">
        <authorList>
            <person name="Kjaerup R.B."/>
            <person name="Dalgaard T.S."/>
            <person name="Juul-Madsen H.R."/>
        </authorList>
    </citation>
    <scope>NUCLEOTIDE SEQUENCE [LARGE SCALE GENOMIC DNA]</scope>
    <source>
        <strain evidence="3">3</strain>
    </source>
</reference>
<dbReference type="PROSITE" id="PS51534">
    <property type="entry name" value="SEFIR"/>
    <property type="match status" value="1"/>
</dbReference>